<gene>
    <name evidence="3" type="ORF">IHQ68_17335</name>
</gene>
<dbReference type="PANTHER" id="PTHR42949">
    <property type="entry name" value="ANAEROBIC GLYCEROL-3-PHOSPHATE DEHYDROGENASE SUBUNIT B"/>
    <property type="match status" value="1"/>
</dbReference>
<dbReference type="PRINTS" id="PR00368">
    <property type="entry name" value="FADPNR"/>
</dbReference>
<reference evidence="3" key="1">
    <citation type="submission" date="2020-10" db="EMBL/GenBank/DDBJ databases">
        <authorList>
            <person name="Abbas A."/>
            <person name="Razzaq R."/>
            <person name="Waqas M."/>
            <person name="Abbas N."/>
            <person name="Nielsen T.K."/>
            <person name="Hansen L.H."/>
            <person name="Hussain S."/>
            <person name="Shahid M."/>
        </authorList>
    </citation>
    <scope>NUCLEOTIDE SEQUENCE</scope>
    <source>
        <strain evidence="3">S14</strain>
    </source>
</reference>
<accession>A0ABU1DJT0</accession>
<dbReference type="SUPFAM" id="SSF51905">
    <property type="entry name" value="FAD/NAD(P)-binding domain"/>
    <property type="match status" value="1"/>
</dbReference>
<keyword evidence="1" id="KW-0560">Oxidoreductase</keyword>
<protein>
    <submittedName>
        <fullName evidence="3">FAD-dependent oxidoreductase</fullName>
    </submittedName>
</protein>
<dbReference type="Pfam" id="PF13510">
    <property type="entry name" value="Fer2_4"/>
    <property type="match status" value="1"/>
</dbReference>
<sequence>MSGPYRVPAAARERFGARIDRSEPVGFRLDGKVFNGFYGDTLESALLASGVSTFGASPLLGRPRGPMSLDVDAPTPVLVGDDGSWRPASAGDVVVREGLKARLPGQASAALRRLAPVAMPEDRALPTASRLIERLRQALPMPAPRLPRPAAASPARYERCDALVIGAGLAGLSAGLALRTAGLDVRIVEADRTPGGLADLYDGRIDGKPLAEWAQAHAAGFAGRQALTLRATAVSIAADGAVTVIERVGVGDAPVLRVIWAGAVVLATGHRERPMAFAENDRPGVIFAVAARALLRRHAIAPGSRVLVATTCDEGYRAAMDLREAGVAVDFVIDQRDQPEGPAVEMAKALGAPVSLSSVVTGLEYDAKRGAITGVRVRNRYGEGASAGARVLPADALVVAGGFTPRDELARASGLGPEQGLRLAFDGPNAVDAVAGGWRAGVEAAAQLGATLDQPAPAVEATSDEFGEAPSLEPASFAAVGANVAFADIGADVSLADLARAVGRRGPAPAAIARRLGLGSGPDCGRLSADLPGLALAALGVNGADPPGPAAGRLTLAQRAARAV</sequence>
<dbReference type="InterPro" id="IPR051691">
    <property type="entry name" value="Metab_Enz_Cyan_OpOx_G3PDH"/>
</dbReference>
<evidence type="ECO:0000313" key="3">
    <source>
        <dbReference type="EMBL" id="MDR4308385.1"/>
    </source>
</evidence>
<organism evidence="3 4">
    <name type="scientific">Chelatococcus sambhunathii</name>
    <dbReference type="NCBI Taxonomy" id="363953"/>
    <lineage>
        <taxon>Bacteria</taxon>
        <taxon>Pseudomonadati</taxon>
        <taxon>Pseudomonadota</taxon>
        <taxon>Alphaproteobacteria</taxon>
        <taxon>Hyphomicrobiales</taxon>
        <taxon>Chelatococcaceae</taxon>
        <taxon>Chelatococcus</taxon>
    </lineage>
</organism>
<dbReference type="Pfam" id="PF07992">
    <property type="entry name" value="Pyr_redox_2"/>
    <property type="match status" value="1"/>
</dbReference>
<evidence type="ECO:0000313" key="4">
    <source>
        <dbReference type="Proteomes" id="UP001181622"/>
    </source>
</evidence>
<dbReference type="EMBL" id="JADBEO010000049">
    <property type="protein sequence ID" value="MDR4308385.1"/>
    <property type="molecule type" value="Genomic_DNA"/>
</dbReference>
<dbReference type="Proteomes" id="UP001181622">
    <property type="component" value="Unassembled WGS sequence"/>
</dbReference>
<comment type="caution">
    <text evidence="3">The sequence shown here is derived from an EMBL/GenBank/DDBJ whole genome shotgun (WGS) entry which is preliminary data.</text>
</comment>
<proteinExistence type="predicted"/>
<dbReference type="InterPro" id="IPR023753">
    <property type="entry name" value="FAD/NAD-binding_dom"/>
</dbReference>
<feature type="domain" description="FAD/NAD(P)-binding" evidence="2">
    <location>
        <begin position="161"/>
        <end position="415"/>
    </location>
</feature>
<keyword evidence="4" id="KW-1185">Reference proteome</keyword>
<dbReference type="InterPro" id="IPR042204">
    <property type="entry name" value="2Fe-2S-bd_N"/>
</dbReference>
<dbReference type="InterPro" id="IPR036188">
    <property type="entry name" value="FAD/NAD-bd_sf"/>
</dbReference>
<dbReference type="PANTHER" id="PTHR42949:SF3">
    <property type="entry name" value="ANAEROBIC GLYCEROL-3-PHOSPHATE DEHYDROGENASE SUBUNIT B"/>
    <property type="match status" value="1"/>
</dbReference>
<evidence type="ECO:0000259" key="2">
    <source>
        <dbReference type="Pfam" id="PF07992"/>
    </source>
</evidence>
<dbReference type="Gene3D" id="3.10.20.440">
    <property type="entry name" value="2Fe-2S iron-sulphur cluster binding domain, sarcosine oxidase, alpha subunit, N-terminal domain"/>
    <property type="match status" value="1"/>
</dbReference>
<evidence type="ECO:0000256" key="1">
    <source>
        <dbReference type="ARBA" id="ARBA00023002"/>
    </source>
</evidence>
<dbReference type="RefSeq" id="WP_309394098.1">
    <property type="nucleotide sequence ID" value="NZ_JADBEO010000049.1"/>
</dbReference>
<dbReference type="Gene3D" id="3.50.50.60">
    <property type="entry name" value="FAD/NAD(P)-binding domain"/>
    <property type="match status" value="2"/>
</dbReference>
<name>A0ABU1DJT0_9HYPH</name>
<dbReference type="PRINTS" id="PR00469">
    <property type="entry name" value="PNDRDTASEII"/>
</dbReference>